<dbReference type="OrthoDB" id="48317at2759"/>
<evidence type="ECO:0000313" key="2">
    <source>
        <dbReference type="Proteomes" id="UP000230002"/>
    </source>
</evidence>
<dbReference type="EMBL" id="AYKW01000006">
    <property type="protein sequence ID" value="PIL33848.1"/>
    <property type="molecule type" value="Genomic_DNA"/>
</dbReference>
<protein>
    <recommendedName>
        <fullName evidence="3">Enoyl reductase (ER) domain-containing protein</fullName>
    </recommendedName>
</protein>
<sequence length="72" mass="7168">MQGTRLCVASLCSTGTAGIPPAVLPLPPSVPPLVGAASLVQGLTALTFASEAYDVRRGDRVLVHTVAGGLGL</sequence>
<keyword evidence="2" id="KW-1185">Reference proteome</keyword>
<comment type="caution">
    <text evidence="1">The sequence shown here is derived from an EMBL/GenBank/DDBJ whole genome shotgun (WGS) entry which is preliminary data.</text>
</comment>
<gene>
    <name evidence="1" type="ORF">GSI_03554</name>
</gene>
<dbReference type="Proteomes" id="UP000230002">
    <property type="component" value="Unassembled WGS sequence"/>
</dbReference>
<name>A0A2G8SJX7_9APHY</name>
<dbReference type="STRING" id="1077348.A0A2G8SJX7"/>
<evidence type="ECO:0008006" key="3">
    <source>
        <dbReference type="Google" id="ProtNLM"/>
    </source>
</evidence>
<evidence type="ECO:0000313" key="1">
    <source>
        <dbReference type="EMBL" id="PIL33848.1"/>
    </source>
</evidence>
<dbReference type="Gene3D" id="3.90.180.10">
    <property type="entry name" value="Medium-chain alcohol dehydrogenases, catalytic domain"/>
    <property type="match status" value="1"/>
</dbReference>
<proteinExistence type="predicted"/>
<dbReference type="AlphaFoldDB" id="A0A2G8SJX7"/>
<organism evidence="1 2">
    <name type="scientific">Ganoderma sinense ZZ0214-1</name>
    <dbReference type="NCBI Taxonomy" id="1077348"/>
    <lineage>
        <taxon>Eukaryota</taxon>
        <taxon>Fungi</taxon>
        <taxon>Dikarya</taxon>
        <taxon>Basidiomycota</taxon>
        <taxon>Agaricomycotina</taxon>
        <taxon>Agaricomycetes</taxon>
        <taxon>Polyporales</taxon>
        <taxon>Polyporaceae</taxon>
        <taxon>Ganoderma</taxon>
    </lineage>
</organism>
<accession>A0A2G8SJX7</accession>
<reference evidence="1 2" key="1">
    <citation type="journal article" date="2015" name="Sci. Rep.">
        <title>Chromosome-level genome map provides insights into diverse defense mechanisms in the medicinal fungus Ganoderma sinense.</title>
        <authorList>
            <person name="Zhu Y."/>
            <person name="Xu J."/>
            <person name="Sun C."/>
            <person name="Zhou S."/>
            <person name="Xu H."/>
            <person name="Nelson D.R."/>
            <person name="Qian J."/>
            <person name="Song J."/>
            <person name="Luo H."/>
            <person name="Xiang L."/>
            <person name="Li Y."/>
            <person name="Xu Z."/>
            <person name="Ji A."/>
            <person name="Wang L."/>
            <person name="Lu S."/>
            <person name="Hayward A."/>
            <person name="Sun W."/>
            <person name="Li X."/>
            <person name="Schwartz D.C."/>
            <person name="Wang Y."/>
            <person name="Chen S."/>
        </authorList>
    </citation>
    <scope>NUCLEOTIDE SEQUENCE [LARGE SCALE GENOMIC DNA]</scope>
    <source>
        <strain evidence="1 2">ZZ0214-1</strain>
    </source>
</reference>
<dbReference type="Gene3D" id="3.40.50.720">
    <property type="entry name" value="NAD(P)-binding Rossmann-like Domain"/>
    <property type="match status" value="1"/>
</dbReference>